<accession>A0A1G7X406</accession>
<reference evidence="1 2" key="1">
    <citation type="submission" date="2016-10" db="EMBL/GenBank/DDBJ databases">
        <authorList>
            <person name="de Groot N.N."/>
        </authorList>
    </citation>
    <scope>NUCLEOTIDE SEQUENCE [LARGE SCALE GENOMIC DNA]</scope>
    <source>
        <strain evidence="1 2">DSM 23142</strain>
    </source>
</reference>
<dbReference type="AlphaFoldDB" id="A0A1G7X406"/>
<dbReference type="STRING" id="370764.SAMN04489810_1296"/>
<protein>
    <submittedName>
        <fullName evidence="1">Uncharacterized protein</fullName>
    </submittedName>
</protein>
<sequence>MTEPQPTVHPIDARVQQIAALLPFPVQLDADMGGTFVLQIDLGLRGGVDDPHDTAGIDPDYPRWWVDIEGGERTYISDLGLDADPPAVADWIATTAQRQQCPAARGADNAREA</sequence>
<organism evidence="1 2">
    <name type="scientific">Microbacterium pygmaeum</name>
    <dbReference type="NCBI Taxonomy" id="370764"/>
    <lineage>
        <taxon>Bacteria</taxon>
        <taxon>Bacillati</taxon>
        <taxon>Actinomycetota</taxon>
        <taxon>Actinomycetes</taxon>
        <taxon>Micrococcales</taxon>
        <taxon>Microbacteriaceae</taxon>
        <taxon>Microbacterium</taxon>
    </lineage>
</organism>
<dbReference type="OrthoDB" id="5074656at2"/>
<dbReference type="EMBL" id="LT629692">
    <property type="protein sequence ID" value="SDG78902.1"/>
    <property type="molecule type" value="Genomic_DNA"/>
</dbReference>
<name>A0A1G7X406_9MICO</name>
<dbReference type="Proteomes" id="UP000199009">
    <property type="component" value="Chromosome I"/>
</dbReference>
<dbReference type="RefSeq" id="WP_091487851.1">
    <property type="nucleotide sequence ID" value="NZ_LT629692.1"/>
</dbReference>
<proteinExistence type="predicted"/>
<gene>
    <name evidence="1" type="ORF">SAMN04489810_1296</name>
</gene>
<evidence type="ECO:0000313" key="1">
    <source>
        <dbReference type="EMBL" id="SDG78902.1"/>
    </source>
</evidence>
<evidence type="ECO:0000313" key="2">
    <source>
        <dbReference type="Proteomes" id="UP000199009"/>
    </source>
</evidence>
<keyword evidence="2" id="KW-1185">Reference proteome</keyword>